<dbReference type="GO" id="GO:0001669">
    <property type="term" value="C:acrosomal vesicle"/>
    <property type="evidence" value="ECO:0007669"/>
    <property type="project" value="UniProtKB-SubCell"/>
</dbReference>
<feature type="compositionally biased region" description="Basic and acidic residues" evidence="6">
    <location>
        <begin position="272"/>
        <end position="283"/>
    </location>
</feature>
<dbReference type="OMA" id="PADITMW"/>
<evidence type="ECO:0000313" key="7">
    <source>
        <dbReference type="EMBL" id="CBK19651.2"/>
    </source>
</evidence>
<comment type="subcellular location">
    <subcellularLocation>
        <location evidence="1">Cytoplasmic vesicle</location>
        <location evidence="1">Secretory vesicle</location>
        <location evidence="1">Acrosome</location>
    </subcellularLocation>
</comment>
<comment type="function">
    <text evidence="5">Assembles a suppression complex (suppresome) by tethering SIRT1 and MDM2 to regulate composite modifications of p53/TP53. Confers both deacetylation-mediated functional inactivation, by SIRT1, and ubiquitination-dependent degradation, by MDM2, of p53/TP53, promoting a proliferative and cell survival behaviors. May play a role in the regulation of spermatogenesis.</text>
</comment>
<evidence type="ECO:0000256" key="1">
    <source>
        <dbReference type="ARBA" id="ARBA00004218"/>
    </source>
</evidence>
<reference evidence="7" key="1">
    <citation type="submission" date="2010-02" db="EMBL/GenBank/DDBJ databases">
        <title>Sequencing and annotation of the Blastocystis hominis genome.</title>
        <authorList>
            <person name="Wincker P."/>
        </authorList>
    </citation>
    <scope>NUCLEOTIDE SEQUENCE</scope>
    <source>
        <strain evidence="7">Singapore isolate B</strain>
    </source>
</reference>
<dbReference type="Pfam" id="PF02493">
    <property type="entry name" value="MORN"/>
    <property type="match status" value="4"/>
</dbReference>
<dbReference type="OrthoDB" id="423343at2759"/>
<protein>
    <recommendedName>
        <fullName evidence="4">MORN repeat-containing protein 3</fullName>
    </recommendedName>
</protein>
<dbReference type="Gene3D" id="2.20.110.10">
    <property type="entry name" value="Histone H3 K4-specific methyltransferase SET7/9 N-terminal domain"/>
    <property type="match status" value="2"/>
</dbReference>
<dbReference type="SMART" id="SM00698">
    <property type="entry name" value="MORN"/>
    <property type="match status" value="2"/>
</dbReference>
<dbReference type="InterPro" id="IPR052472">
    <property type="entry name" value="MORN3"/>
</dbReference>
<dbReference type="PANTHER" id="PTHR46511:SF1">
    <property type="entry name" value="MORN REPEAT-CONTAINING PROTEIN 3"/>
    <property type="match status" value="1"/>
</dbReference>
<sequence length="296" mass="33538">MECKYKRNILDGKALLFDDNGICLLNATFVNGNIEGDVEIYDGGIPIFFGQFAQNEKNGYGYDKSHGEIVYEGYYKDGKRNGIGREYDEEGNVVADVVYVDGKKLNASVVVESGKYVMYLYNDKDQLESNGVIDESTGKYCDIVYRYHSDGTVSDICQFENGRLFRILQRFKGSEMSEFDKSGNLIYKGGYGESDDGFCREGIGTEYVLGKIVYHGDFEKGERNGNGREFEGGMCVYEGKFRNGLRDGKGRLFRKDGTLEFVGMWKEGEKVEEPVQEETEKPEVPLYPESIPSWMK</sequence>
<evidence type="ECO:0000256" key="6">
    <source>
        <dbReference type="SAM" id="MobiDB-lite"/>
    </source>
</evidence>
<dbReference type="InterPro" id="IPR003409">
    <property type="entry name" value="MORN"/>
</dbReference>
<evidence type="ECO:0000256" key="3">
    <source>
        <dbReference type="ARBA" id="ARBA00023329"/>
    </source>
</evidence>
<dbReference type="PANTHER" id="PTHR46511">
    <property type="entry name" value="MORN REPEAT-CONTAINING PROTEIN 3"/>
    <property type="match status" value="1"/>
</dbReference>
<evidence type="ECO:0000313" key="8">
    <source>
        <dbReference type="Proteomes" id="UP000008312"/>
    </source>
</evidence>
<dbReference type="RefSeq" id="XP_012893699.1">
    <property type="nucleotide sequence ID" value="XM_013038245.1"/>
</dbReference>
<evidence type="ECO:0000256" key="2">
    <source>
        <dbReference type="ARBA" id="ARBA00022737"/>
    </source>
</evidence>
<proteinExistence type="predicted"/>
<gene>
    <name evidence="7" type="ORF">GSBLH_T00006939001</name>
</gene>
<name>D8LV12_BLAHO</name>
<keyword evidence="2" id="KW-0677">Repeat</keyword>
<dbReference type="InParanoid" id="D8LV12"/>
<keyword evidence="8" id="KW-1185">Reference proteome</keyword>
<dbReference type="GeneID" id="24923063"/>
<evidence type="ECO:0000256" key="4">
    <source>
        <dbReference type="ARBA" id="ARBA00039854"/>
    </source>
</evidence>
<dbReference type="SUPFAM" id="SSF82185">
    <property type="entry name" value="Histone H3 K4-specific methyltransferase SET7/9 N-terminal domain"/>
    <property type="match status" value="2"/>
</dbReference>
<evidence type="ECO:0000256" key="5">
    <source>
        <dbReference type="ARBA" id="ARBA00045851"/>
    </source>
</evidence>
<dbReference type="Proteomes" id="UP000008312">
    <property type="component" value="Unassembled WGS sequence"/>
</dbReference>
<accession>D8LV12</accession>
<dbReference type="EMBL" id="FN668638">
    <property type="protein sequence ID" value="CBK19651.2"/>
    <property type="molecule type" value="Genomic_DNA"/>
</dbReference>
<feature type="region of interest" description="Disordered" evidence="6">
    <location>
        <begin position="272"/>
        <end position="296"/>
    </location>
</feature>
<dbReference type="AlphaFoldDB" id="D8LV12"/>
<keyword evidence="3" id="KW-0968">Cytoplasmic vesicle</keyword>
<organism evidence="7">
    <name type="scientific">Blastocystis hominis</name>
    <dbReference type="NCBI Taxonomy" id="12968"/>
    <lineage>
        <taxon>Eukaryota</taxon>
        <taxon>Sar</taxon>
        <taxon>Stramenopiles</taxon>
        <taxon>Bigyra</taxon>
        <taxon>Opalozoa</taxon>
        <taxon>Opalinata</taxon>
        <taxon>Blastocystidae</taxon>
        <taxon>Blastocystis</taxon>
    </lineage>
</organism>